<dbReference type="EMBL" id="WHOA01000197">
    <property type="protein sequence ID" value="NOU75056.1"/>
    <property type="molecule type" value="Genomic_DNA"/>
</dbReference>
<proteinExistence type="predicted"/>
<keyword evidence="3" id="KW-1185">Reference proteome</keyword>
<dbReference type="SUPFAM" id="SSF55729">
    <property type="entry name" value="Acyl-CoA N-acyltransferases (Nat)"/>
    <property type="match status" value="1"/>
</dbReference>
<comment type="caution">
    <text evidence="2">The sequence shown here is derived from an EMBL/GenBank/DDBJ whole genome shotgun (WGS) entry which is preliminary data.</text>
</comment>
<dbReference type="PROSITE" id="PS51186">
    <property type="entry name" value="GNAT"/>
    <property type="match status" value="1"/>
</dbReference>
<dbReference type="InterPro" id="IPR000182">
    <property type="entry name" value="GNAT_dom"/>
</dbReference>
<name>A0ABX1Y2S1_9BACL</name>
<organism evidence="2 3">
    <name type="scientific">Paenibacillus phytorum</name>
    <dbReference type="NCBI Taxonomy" id="2654977"/>
    <lineage>
        <taxon>Bacteria</taxon>
        <taxon>Bacillati</taxon>
        <taxon>Bacillota</taxon>
        <taxon>Bacilli</taxon>
        <taxon>Bacillales</taxon>
        <taxon>Paenibacillaceae</taxon>
        <taxon>Paenibacillus</taxon>
    </lineage>
</organism>
<gene>
    <name evidence="2" type="ORF">GC098_27335</name>
</gene>
<dbReference type="InterPro" id="IPR016181">
    <property type="entry name" value="Acyl_CoA_acyltransferase"/>
</dbReference>
<accession>A0ABX1Y2S1</accession>
<dbReference type="Pfam" id="PF13527">
    <property type="entry name" value="Acetyltransf_9"/>
    <property type="match status" value="1"/>
</dbReference>
<dbReference type="Proteomes" id="UP000616779">
    <property type="component" value="Unassembled WGS sequence"/>
</dbReference>
<sequence length="397" mass="43589">MKSDDKRAIRSQGGNSMIEIRKVNTNEMEQAVRLSDETFRDAEQVSMLKAFPAAFDARLQQSLGAFEGEELVAFMGLVPSVIRIEAVKLSVLSLGSVCTNPSYRGMKIASNMLHEVLAQADRIGSSMLLVSGDRSLYMRNGCHYFGRGTRFILSASHEKLSSFTASPGIAIRRIGSEDWFRLHDTASKRTVRYEQGVTELAGLIDSEAIASCCHMQHAVFAAFESDGIAAYAIIAVPMQGADVKREAPFVVEWGGSAEALASVLHHALREQKLDCLEVPVMWYETELLSVLADFPNKMMRNHGTIHIVNPERLYSELLPYLSEKSSAAASRLSLRRSSDGGVILLMDGEETAILNGEELVALLFDPEAELNVPKPLEDLLGKLFPVPFPHAGGLNFV</sequence>
<evidence type="ECO:0000259" key="1">
    <source>
        <dbReference type="PROSITE" id="PS51186"/>
    </source>
</evidence>
<evidence type="ECO:0000313" key="3">
    <source>
        <dbReference type="Proteomes" id="UP000616779"/>
    </source>
</evidence>
<feature type="domain" description="N-acetyltransferase" evidence="1">
    <location>
        <begin position="18"/>
        <end position="166"/>
    </location>
</feature>
<protein>
    <submittedName>
        <fullName evidence="2">GNAT family N-acetyltransferase</fullName>
    </submittedName>
</protein>
<dbReference type="Gene3D" id="3.40.630.30">
    <property type="match status" value="1"/>
</dbReference>
<evidence type="ECO:0000313" key="2">
    <source>
        <dbReference type="EMBL" id="NOU75056.1"/>
    </source>
</evidence>
<dbReference type="CDD" id="cd04301">
    <property type="entry name" value="NAT_SF"/>
    <property type="match status" value="1"/>
</dbReference>
<reference evidence="2 3" key="1">
    <citation type="submission" date="2019-10" db="EMBL/GenBank/DDBJ databases">
        <title>Description of Paenibacillus terrestris sp. nov.</title>
        <authorList>
            <person name="Carlier A."/>
            <person name="Qi S."/>
        </authorList>
    </citation>
    <scope>NUCLEOTIDE SEQUENCE [LARGE SCALE GENOMIC DNA]</scope>
    <source>
        <strain evidence="2 3">LMG 31458</strain>
    </source>
</reference>